<keyword evidence="2" id="KW-1185">Reference proteome</keyword>
<evidence type="ECO:0000313" key="2">
    <source>
        <dbReference type="Proteomes" id="UP000738359"/>
    </source>
</evidence>
<evidence type="ECO:0000313" key="1">
    <source>
        <dbReference type="EMBL" id="KAF9947252.1"/>
    </source>
</evidence>
<name>A0A9P6LWI9_MORAP</name>
<accession>A0A9P6LWI9</accession>
<reference evidence="1" key="1">
    <citation type="journal article" date="2020" name="Fungal Divers.">
        <title>Resolving the Mortierellaceae phylogeny through synthesis of multi-gene phylogenetics and phylogenomics.</title>
        <authorList>
            <person name="Vandepol N."/>
            <person name="Liber J."/>
            <person name="Desiro A."/>
            <person name="Na H."/>
            <person name="Kennedy M."/>
            <person name="Barry K."/>
            <person name="Grigoriev I.V."/>
            <person name="Miller A.N."/>
            <person name="O'Donnell K."/>
            <person name="Stajich J.E."/>
            <person name="Bonito G."/>
        </authorList>
    </citation>
    <scope>NUCLEOTIDE SEQUENCE</scope>
    <source>
        <strain evidence="1">CK1249</strain>
    </source>
</reference>
<proteinExistence type="predicted"/>
<feature type="non-terminal residue" evidence="1">
    <location>
        <position position="82"/>
    </location>
</feature>
<sequence length="82" mass="8959">MIVAAKVLSSPGWSAADVGLQLLQSCNIKTTAQIRTSLMTQSSGADREMAMVRRFLLRSLQASSKSMEIYSDTLIHVADDQQ</sequence>
<organism evidence="1 2">
    <name type="scientific">Mortierella alpina</name>
    <name type="common">Oleaginous fungus</name>
    <name type="synonym">Mortierella renispora</name>
    <dbReference type="NCBI Taxonomy" id="64518"/>
    <lineage>
        <taxon>Eukaryota</taxon>
        <taxon>Fungi</taxon>
        <taxon>Fungi incertae sedis</taxon>
        <taxon>Mucoromycota</taxon>
        <taxon>Mortierellomycotina</taxon>
        <taxon>Mortierellomycetes</taxon>
        <taxon>Mortierellales</taxon>
        <taxon>Mortierellaceae</taxon>
        <taxon>Mortierella</taxon>
    </lineage>
</organism>
<dbReference type="Proteomes" id="UP000738359">
    <property type="component" value="Unassembled WGS sequence"/>
</dbReference>
<comment type="caution">
    <text evidence="1">The sequence shown here is derived from an EMBL/GenBank/DDBJ whole genome shotgun (WGS) entry which is preliminary data.</text>
</comment>
<dbReference type="AlphaFoldDB" id="A0A9P6LWI9"/>
<protein>
    <submittedName>
        <fullName evidence="1">Uncharacterized protein</fullName>
    </submittedName>
</protein>
<dbReference type="EMBL" id="JAAAHY010001700">
    <property type="protein sequence ID" value="KAF9947252.1"/>
    <property type="molecule type" value="Genomic_DNA"/>
</dbReference>
<gene>
    <name evidence="1" type="ORF">BGZ70_002795</name>
</gene>